<dbReference type="KEGG" id="noc:Noc_0875"/>
<evidence type="ECO:0000313" key="2">
    <source>
        <dbReference type="EMBL" id="ABA57388.1"/>
    </source>
</evidence>
<dbReference type="AlphaFoldDB" id="Q3JCQ8"/>
<dbReference type="InParanoid" id="Q3JCQ8"/>
<dbReference type="InterPro" id="IPR004919">
    <property type="entry name" value="GmrSD_N"/>
</dbReference>
<evidence type="ECO:0000313" key="3">
    <source>
        <dbReference type="Proteomes" id="UP000006838"/>
    </source>
</evidence>
<dbReference type="HOGENOM" id="CLU_2451629_0_0_6"/>
<reference evidence="3" key="1">
    <citation type="journal article" date="2006" name="Appl. Environ. Microbiol.">
        <title>Complete genome sequence of the marine, chemolithoautotrophic, ammonia-oxidizing bacterium Nitrosococcus oceani ATCC 19707.</title>
        <authorList>
            <person name="Klotz M.G."/>
            <person name="Arp D.J."/>
            <person name="Chain P.S.G."/>
            <person name="El-Sheikh A.F."/>
            <person name="Hauser L.J."/>
            <person name="Hommes N.G."/>
            <person name="Larimer F.W."/>
            <person name="Malfatti S.A."/>
            <person name="Norton J.M."/>
            <person name="Poret-Peterson A.T."/>
            <person name="Vergez L.M."/>
            <person name="Ward B.B."/>
        </authorList>
    </citation>
    <scope>NUCLEOTIDE SEQUENCE [LARGE SCALE GENOMIC DNA]</scope>
    <source>
        <strain evidence="3">ATCC 19707 / BCRC 17464 / NCIMB 11848 / C-107</strain>
    </source>
</reference>
<dbReference type="Pfam" id="PF03235">
    <property type="entry name" value="GmrSD_N"/>
    <property type="match status" value="1"/>
</dbReference>
<organism evidence="2 3">
    <name type="scientific">Nitrosococcus oceani (strain ATCC 19707 / BCRC 17464 / JCM 30415 / NCIMB 11848 / C-107)</name>
    <dbReference type="NCBI Taxonomy" id="323261"/>
    <lineage>
        <taxon>Bacteria</taxon>
        <taxon>Pseudomonadati</taxon>
        <taxon>Pseudomonadota</taxon>
        <taxon>Gammaproteobacteria</taxon>
        <taxon>Chromatiales</taxon>
        <taxon>Chromatiaceae</taxon>
        <taxon>Nitrosococcus</taxon>
    </lineage>
</organism>
<keyword evidence="3" id="KW-1185">Reference proteome</keyword>
<dbReference type="Proteomes" id="UP000006838">
    <property type="component" value="Chromosome"/>
</dbReference>
<dbReference type="eggNOG" id="COG1479">
    <property type="taxonomic scope" value="Bacteria"/>
</dbReference>
<sequence>MKNQKESIRKMVSYLNNDEKDGGYWLPNIQRPFVWSEDQIERLFDSIMREYPISTLLVWRTKAEIRHRKFVDNYKQGLRLTDFYVPENN</sequence>
<feature type="domain" description="GmrSD restriction endonucleases N-terminal" evidence="1">
    <location>
        <begin position="16"/>
        <end position="67"/>
    </location>
</feature>
<evidence type="ECO:0000259" key="1">
    <source>
        <dbReference type="Pfam" id="PF03235"/>
    </source>
</evidence>
<dbReference type="RefSeq" id="WP_011330502.1">
    <property type="nucleotide sequence ID" value="NC_007484.1"/>
</dbReference>
<name>Q3JCQ8_NITOC</name>
<dbReference type="PANTHER" id="PTHR37292:SF2">
    <property type="entry name" value="DUF262 DOMAIN-CONTAINING PROTEIN"/>
    <property type="match status" value="1"/>
</dbReference>
<accession>Q3JCQ8</accession>
<proteinExistence type="predicted"/>
<dbReference type="EMBL" id="CP000127">
    <property type="protein sequence ID" value="ABA57388.1"/>
    <property type="molecule type" value="Genomic_DNA"/>
</dbReference>
<gene>
    <name evidence="2" type="ordered locus">Noc_0875</name>
</gene>
<dbReference type="PANTHER" id="PTHR37292">
    <property type="entry name" value="VNG6097C"/>
    <property type="match status" value="1"/>
</dbReference>
<protein>
    <recommendedName>
        <fullName evidence="1">GmrSD restriction endonucleases N-terminal domain-containing protein</fullName>
    </recommendedName>
</protein>